<dbReference type="GO" id="GO:0004834">
    <property type="term" value="F:tryptophan synthase activity"/>
    <property type="evidence" value="ECO:0007669"/>
    <property type="project" value="UniProtKB-UniRule"/>
</dbReference>
<dbReference type="InterPro" id="IPR001926">
    <property type="entry name" value="TrpB-like_PALP"/>
</dbReference>
<dbReference type="InterPro" id="IPR036052">
    <property type="entry name" value="TrpB-like_PALP_sf"/>
</dbReference>
<dbReference type="EC" id="4.2.1.20" evidence="11"/>
<protein>
    <recommendedName>
        <fullName evidence="11">Tryptophan synthase beta chain</fullName>
        <ecNumber evidence="11">4.2.1.20</ecNumber>
    </recommendedName>
</protein>
<dbReference type="OrthoDB" id="9766131at2"/>
<comment type="catalytic activity">
    <reaction evidence="10 11">
        <text>(1S,2R)-1-C-(indol-3-yl)glycerol 3-phosphate + L-serine = D-glyceraldehyde 3-phosphate + L-tryptophan + H2O</text>
        <dbReference type="Rhea" id="RHEA:10532"/>
        <dbReference type="ChEBI" id="CHEBI:15377"/>
        <dbReference type="ChEBI" id="CHEBI:33384"/>
        <dbReference type="ChEBI" id="CHEBI:57912"/>
        <dbReference type="ChEBI" id="CHEBI:58866"/>
        <dbReference type="ChEBI" id="CHEBI:59776"/>
        <dbReference type="EC" id="4.2.1.20"/>
    </reaction>
</comment>
<dbReference type="HAMAP" id="MF_00133">
    <property type="entry name" value="Trp_synth_beta"/>
    <property type="match status" value="1"/>
</dbReference>
<keyword evidence="9 11" id="KW-0456">Lyase</keyword>
<gene>
    <name evidence="11 13" type="primary">trpB</name>
    <name evidence="13" type="ORF">DL897_13175</name>
</gene>
<comment type="similarity">
    <text evidence="3 11">Belongs to the TrpB family.</text>
</comment>
<accession>A0A364K2K3</accession>
<dbReference type="PANTHER" id="PTHR48077:SF3">
    <property type="entry name" value="TRYPTOPHAN SYNTHASE"/>
    <property type="match status" value="1"/>
</dbReference>
<dbReference type="Proteomes" id="UP000251213">
    <property type="component" value="Unassembled WGS sequence"/>
</dbReference>
<comment type="pathway">
    <text evidence="2 11">Amino-acid biosynthesis; L-tryptophan biosynthesis; L-tryptophan from chorismate: step 5/5.</text>
</comment>
<feature type="domain" description="Tryptophan synthase beta chain-like PALP" evidence="12">
    <location>
        <begin position="54"/>
        <end position="378"/>
    </location>
</feature>
<dbReference type="CDD" id="cd06446">
    <property type="entry name" value="Trp-synth_B"/>
    <property type="match status" value="1"/>
</dbReference>
<dbReference type="PIRSF" id="PIRSF001413">
    <property type="entry name" value="Trp_syn_beta"/>
    <property type="match status" value="1"/>
</dbReference>
<evidence type="ECO:0000256" key="5">
    <source>
        <dbReference type="ARBA" id="ARBA00022605"/>
    </source>
</evidence>
<evidence type="ECO:0000313" key="13">
    <source>
        <dbReference type="EMBL" id="RAL22617.1"/>
    </source>
</evidence>
<dbReference type="AlphaFoldDB" id="A0A364K2K3"/>
<keyword evidence="8 11" id="KW-0057">Aromatic amino acid biosynthesis</keyword>
<dbReference type="RefSeq" id="WP_113659620.1">
    <property type="nucleotide sequence ID" value="NZ_KZ845670.1"/>
</dbReference>
<dbReference type="Gene3D" id="3.40.50.1100">
    <property type="match status" value="2"/>
</dbReference>
<evidence type="ECO:0000256" key="1">
    <source>
        <dbReference type="ARBA" id="ARBA00001933"/>
    </source>
</evidence>
<reference evidence="13 14" key="2">
    <citation type="submission" date="2018-06" db="EMBL/GenBank/DDBJ databases">
        <authorList>
            <person name="Zhirakovskaya E."/>
        </authorList>
    </citation>
    <scope>NUCLEOTIDE SEQUENCE [LARGE SCALE GENOMIC DNA]</scope>
    <source>
        <strain evidence="13 14">FBKL4.011</strain>
    </source>
</reference>
<dbReference type="UniPathway" id="UPA00035">
    <property type="reaction ID" value="UER00044"/>
</dbReference>
<name>A0A364K2K3_9BACL</name>
<evidence type="ECO:0000256" key="7">
    <source>
        <dbReference type="ARBA" id="ARBA00022898"/>
    </source>
</evidence>
<feature type="modified residue" description="N6-(pyridoxal phosphate)lysine" evidence="11">
    <location>
        <position position="88"/>
    </location>
</feature>
<evidence type="ECO:0000259" key="12">
    <source>
        <dbReference type="Pfam" id="PF00291"/>
    </source>
</evidence>
<dbReference type="InterPro" id="IPR006654">
    <property type="entry name" value="Trp_synth_beta"/>
</dbReference>
<keyword evidence="5 11" id="KW-0028">Amino-acid biosynthesis</keyword>
<keyword evidence="7 11" id="KW-0663">Pyridoxal phosphate</keyword>
<evidence type="ECO:0000256" key="4">
    <source>
        <dbReference type="ARBA" id="ARBA00011270"/>
    </source>
</evidence>
<keyword evidence="14" id="KW-1185">Reference proteome</keyword>
<evidence type="ECO:0000256" key="6">
    <source>
        <dbReference type="ARBA" id="ARBA00022822"/>
    </source>
</evidence>
<dbReference type="FunFam" id="3.40.50.1100:FF:000004">
    <property type="entry name" value="Tryptophan synthase beta chain"/>
    <property type="match status" value="1"/>
</dbReference>
<comment type="function">
    <text evidence="11">The beta subunit is responsible for the synthesis of L-tryptophan from indole and L-serine.</text>
</comment>
<dbReference type="InterPro" id="IPR006653">
    <property type="entry name" value="Trp_synth_b_CS"/>
</dbReference>
<evidence type="ECO:0000256" key="11">
    <source>
        <dbReference type="HAMAP-Rule" id="MF_00133"/>
    </source>
</evidence>
<dbReference type="Pfam" id="PF00291">
    <property type="entry name" value="PALP"/>
    <property type="match status" value="1"/>
</dbReference>
<evidence type="ECO:0000256" key="2">
    <source>
        <dbReference type="ARBA" id="ARBA00004733"/>
    </source>
</evidence>
<evidence type="ECO:0000256" key="3">
    <source>
        <dbReference type="ARBA" id="ARBA00009982"/>
    </source>
</evidence>
<dbReference type="EMBL" id="QJKK01000008">
    <property type="protein sequence ID" value="RAL22617.1"/>
    <property type="molecule type" value="Genomic_DNA"/>
</dbReference>
<reference evidence="13 14" key="1">
    <citation type="submission" date="2018-06" db="EMBL/GenBank/DDBJ databases">
        <title>Thermoflavimicrobium daqus sp. nov., a thermophilic microbe isolated from Moutai-flavour Daqu.</title>
        <authorList>
            <person name="Wang X."/>
            <person name="Zhou H."/>
        </authorList>
    </citation>
    <scope>NUCLEOTIDE SEQUENCE [LARGE SCALE GENOMIC DNA]</scope>
    <source>
        <strain evidence="13 14">FBKL4.011</strain>
    </source>
</reference>
<keyword evidence="6 11" id="KW-0822">Tryptophan biosynthesis</keyword>
<comment type="subunit">
    <text evidence="4 11">Tetramer of two alpha and two beta chains.</text>
</comment>
<dbReference type="PANTHER" id="PTHR48077">
    <property type="entry name" value="TRYPTOPHAN SYNTHASE-RELATED"/>
    <property type="match status" value="1"/>
</dbReference>
<evidence type="ECO:0000313" key="14">
    <source>
        <dbReference type="Proteomes" id="UP000251213"/>
    </source>
</evidence>
<comment type="caution">
    <text evidence="13">The sequence shown here is derived from an EMBL/GenBank/DDBJ whole genome shotgun (WGS) entry which is preliminary data.</text>
</comment>
<sequence length="395" mass="43425">MSTYAHDRFGKFGGRYVAETLMNAVLELEQAFLEAIQDPSFQEDLRKLYVHYSGRPTPLTFAKRLTEYAGGAQIYLKREDLNHTGAHKINNTLGQALLAKRMGKKKLIAETGAGQHGVATATVAALLDMQCHIYMGEEDIKRQQLNVFRMELLGAKVIPVTTGSRTLKDATNEALRQWVAQVEDTFYLMGTVTGPHPYPQMVKYFQRIIGDEAEAQLKERVGRLPNDVVACVGGGSNAMGIFTAFLEETTVRLHGVEAGGKGLHTDEHAATLSKGSPGVLHGTYTYVIQDEYGQIQVAHSISAGLDYPGVGPEHAYLKDSKRVKYTAVTDKEALEAVSLLCRYEGILPALESAHAVAEAIKLARKRTKEEIILVCLSGRGDKDVETIRAYKGEKK</sequence>
<dbReference type="PROSITE" id="PS00168">
    <property type="entry name" value="TRP_SYNTHASE_BETA"/>
    <property type="match status" value="1"/>
</dbReference>
<dbReference type="SUPFAM" id="SSF53686">
    <property type="entry name" value="Tryptophan synthase beta subunit-like PLP-dependent enzymes"/>
    <property type="match status" value="1"/>
</dbReference>
<evidence type="ECO:0000256" key="8">
    <source>
        <dbReference type="ARBA" id="ARBA00023141"/>
    </source>
</evidence>
<dbReference type="InterPro" id="IPR023026">
    <property type="entry name" value="Trp_synth_beta/beta-like"/>
</dbReference>
<evidence type="ECO:0000256" key="9">
    <source>
        <dbReference type="ARBA" id="ARBA00023239"/>
    </source>
</evidence>
<organism evidence="13 14">
    <name type="scientific">Thermoflavimicrobium daqui</name>
    <dbReference type="NCBI Taxonomy" id="2137476"/>
    <lineage>
        <taxon>Bacteria</taxon>
        <taxon>Bacillati</taxon>
        <taxon>Bacillota</taxon>
        <taxon>Bacilli</taxon>
        <taxon>Bacillales</taxon>
        <taxon>Thermoactinomycetaceae</taxon>
        <taxon>Thermoflavimicrobium</taxon>
    </lineage>
</organism>
<proteinExistence type="inferred from homology"/>
<comment type="cofactor">
    <cofactor evidence="1 11">
        <name>pyridoxal 5'-phosphate</name>
        <dbReference type="ChEBI" id="CHEBI:597326"/>
    </cofactor>
</comment>
<evidence type="ECO:0000256" key="10">
    <source>
        <dbReference type="ARBA" id="ARBA00049047"/>
    </source>
</evidence>
<dbReference type="GO" id="GO:0005737">
    <property type="term" value="C:cytoplasm"/>
    <property type="evidence" value="ECO:0007669"/>
    <property type="project" value="TreeGrafter"/>
</dbReference>
<dbReference type="NCBIfam" id="TIGR00263">
    <property type="entry name" value="trpB"/>
    <property type="match status" value="1"/>
</dbReference>